<dbReference type="Pfam" id="PF08990">
    <property type="entry name" value="Docking"/>
    <property type="match status" value="1"/>
</dbReference>
<dbReference type="PROSITE" id="PS52019">
    <property type="entry name" value="PKS_MFAS_DH"/>
    <property type="match status" value="2"/>
</dbReference>
<evidence type="ECO:0000256" key="2">
    <source>
        <dbReference type="ARBA" id="ARBA00004792"/>
    </source>
</evidence>
<gene>
    <name evidence="14" type="primary">dstA5</name>
</gene>
<evidence type="ECO:0000256" key="1">
    <source>
        <dbReference type="ARBA" id="ARBA00001957"/>
    </source>
</evidence>
<feature type="active site" description="Proton acceptor; for dehydratase activity" evidence="9">
    <location>
        <position position="976"/>
    </location>
</feature>
<dbReference type="Pfam" id="PF22953">
    <property type="entry name" value="SpnB_Rossmann"/>
    <property type="match status" value="2"/>
</dbReference>
<protein>
    <submittedName>
        <fullName evidence="14">Modular polyketide synthase</fullName>
    </submittedName>
</protein>
<dbReference type="Gene3D" id="3.40.50.11460">
    <property type="match status" value="1"/>
</dbReference>
<evidence type="ECO:0000256" key="7">
    <source>
        <dbReference type="ARBA" id="ARBA00023268"/>
    </source>
</evidence>
<dbReference type="InterPro" id="IPR036736">
    <property type="entry name" value="ACP-like_sf"/>
</dbReference>
<feature type="domain" description="PKS/mFAS DH" evidence="13">
    <location>
        <begin position="4290"/>
        <end position="4582"/>
    </location>
</feature>
<dbReference type="SMART" id="SM00822">
    <property type="entry name" value="PKS_KR"/>
    <property type="match status" value="3"/>
</dbReference>
<feature type="region of interest" description="N-terminal hotdog fold" evidence="9">
    <location>
        <begin position="4290"/>
        <end position="4420"/>
    </location>
</feature>
<dbReference type="InterPro" id="IPR055123">
    <property type="entry name" value="SpnB-like_Rossmann"/>
</dbReference>
<dbReference type="InterPro" id="IPR013968">
    <property type="entry name" value="PKS_KR"/>
</dbReference>
<organism evidence="14">
    <name type="scientific">Streptomyces nobilis</name>
    <dbReference type="NCBI Taxonomy" id="66901"/>
    <lineage>
        <taxon>Bacteria</taxon>
        <taxon>Bacillati</taxon>
        <taxon>Actinomycetota</taxon>
        <taxon>Actinomycetes</taxon>
        <taxon>Kitasatosporales</taxon>
        <taxon>Streptomycetaceae</taxon>
        <taxon>Streptomyces</taxon>
    </lineage>
</organism>
<dbReference type="CDD" id="cd00833">
    <property type="entry name" value="PKS"/>
    <property type="match status" value="3"/>
</dbReference>
<dbReference type="Gene3D" id="3.30.70.3290">
    <property type="match status" value="3"/>
</dbReference>
<dbReference type="InterPro" id="IPR049551">
    <property type="entry name" value="PKS_DH_C"/>
</dbReference>
<feature type="region of interest" description="Disordered" evidence="10">
    <location>
        <begin position="4379"/>
        <end position="4433"/>
    </location>
</feature>
<feature type="region of interest" description="N-terminal hotdog fold" evidence="9">
    <location>
        <begin position="944"/>
        <end position="1069"/>
    </location>
</feature>
<dbReference type="SMART" id="SM00823">
    <property type="entry name" value="PKS_PP"/>
    <property type="match status" value="3"/>
</dbReference>
<dbReference type="PANTHER" id="PTHR43775">
    <property type="entry name" value="FATTY ACID SYNTHASE"/>
    <property type="match status" value="1"/>
</dbReference>
<dbReference type="InterPro" id="IPR015083">
    <property type="entry name" value="NorB/c/GfsB-D-like_docking"/>
</dbReference>
<dbReference type="PROSITE" id="PS00606">
    <property type="entry name" value="KS3_1"/>
    <property type="match status" value="3"/>
</dbReference>
<dbReference type="InterPro" id="IPR049900">
    <property type="entry name" value="PKS_mFAS_DH"/>
</dbReference>
<evidence type="ECO:0000313" key="14">
    <source>
        <dbReference type="EMBL" id="BCB17030.1"/>
    </source>
</evidence>
<dbReference type="Gene3D" id="1.10.1200.10">
    <property type="entry name" value="ACP-like"/>
    <property type="match status" value="3"/>
</dbReference>
<dbReference type="SUPFAM" id="SSF53901">
    <property type="entry name" value="Thiolase-like"/>
    <property type="match status" value="3"/>
</dbReference>
<dbReference type="Pfam" id="PF00109">
    <property type="entry name" value="ketoacyl-synt"/>
    <property type="match status" value="3"/>
</dbReference>
<dbReference type="InterPro" id="IPR057326">
    <property type="entry name" value="KR_dom"/>
</dbReference>
<dbReference type="SUPFAM" id="SSF51735">
    <property type="entry name" value="NAD(P)-binding Rossmann-fold domains"/>
    <property type="match status" value="6"/>
</dbReference>
<dbReference type="InterPro" id="IPR009081">
    <property type="entry name" value="PP-bd_ACP"/>
</dbReference>
<feature type="domain" description="Carrier" evidence="11">
    <location>
        <begin position="3284"/>
        <end position="3359"/>
    </location>
</feature>
<dbReference type="Pfam" id="PF14765">
    <property type="entry name" value="PS-DH"/>
    <property type="match status" value="2"/>
</dbReference>
<feature type="region of interest" description="C-terminal hotdog fold" evidence="9">
    <location>
        <begin position="4438"/>
        <end position="4582"/>
    </location>
</feature>
<evidence type="ECO:0000256" key="6">
    <source>
        <dbReference type="ARBA" id="ARBA00023194"/>
    </source>
</evidence>
<keyword evidence="6" id="KW-0045">Antibiotic biosynthesis</keyword>
<dbReference type="FunFam" id="3.40.366.10:FF:000002">
    <property type="entry name" value="Probable polyketide synthase 2"/>
    <property type="match status" value="3"/>
</dbReference>
<dbReference type="SMART" id="SM00826">
    <property type="entry name" value="PKS_DH"/>
    <property type="match status" value="2"/>
</dbReference>
<dbReference type="Gene3D" id="3.40.47.10">
    <property type="match status" value="3"/>
</dbReference>
<dbReference type="InterPro" id="IPR032821">
    <property type="entry name" value="PKS_assoc"/>
</dbReference>
<dbReference type="Gene3D" id="6.10.140.1830">
    <property type="match status" value="1"/>
</dbReference>
<dbReference type="InterPro" id="IPR036291">
    <property type="entry name" value="NAD(P)-bd_dom_sf"/>
</dbReference>
<evidence type="ECO:0000259" key="12">
    <source>
        <dbReference type="PROSITE" id="PS52004"/>
    </source>
</evidence>
<dbReference type="PROSITE" id="PS52004">
    <property type="entry name" value="KS3_2"/>
    <property type="match status" value="3"/>
</dbReference>
<feature type="active site" description="Proton acceptor; for dehydratase activity" evidence="9">
    <location>
        <position position="4322"/>
    </location>
</feature>
<comment type="cofactor">
    <cofactor evidence="1">
        <name>pantetheine 4'-phosphate</name>
        <dbReference type="ChEBI" id="CHEBI:47942"/>
    </cofactor>
</comment>
<dbReference type="Gene3D" id="3.40.366.10">
    <property type="entry name" value="Malonyl-Coenzyme A Acyl Carrier Protein, domain 2"/>
    <property type="match status" value="3"/>
</dbReference>
<comment type="pathway">
    <text evidence="2">Antibiotic biosynthesis.</text>
</comment>
<keyword evidence="7" id="KW-0511">Multifunctional enzyme</keyword>
<dbReference type="Pfam" id="PF16197">
    <property type="entry name" value="KAsynt_C_assoc"/>
    <property type="match status" value="3"/>
</dbReference>
<reference evidence="14" key="1">
    <citation type="journal article" date="2020" name="J. Antibiot.">
        <title>Identification, cloning and heterologous expression of biosynthetic gene cluster for desertomycin.</title>
        <authorList>
            <person name="Hashimoto T."/>
            <person name="Kozone I."/>
            <person name="Hashimoto J."/>
            <person name="Suenaga H."/>
            <person name="Fujie M."/>
            <person name="Satoh N."/>
            <person name="Ikeda H."/>
            <person name="Shin-ya K."/>
        </authorList>
    </citation>
    <scope>NUCLEOTIDE SEQUENCE</scope>
    <source>
        <strain evidence="14">JCM 4274</strain>
    </source>
</reference>
<feature type="region of interest" description="Disordered" evidence="10">
    <location>
        <begin position="5218"/>
        <end position="5286"/>
    </location>
</feature>
<dbReference type="SMART" id="SM01294">
    <property type="entry name" value="PKS_PP_betabranch"/>
    <property type="match status" value="3"/>
</dbReference>
<feature type="domain" description="Ketosynthase family 3 (KS3)" evidence="12">
    <location>
        <begin position="1815"/>
        <end position="2246"/>
    </location>
</feature>
<name>A0A6S6HQF3_9ACTN</name>
<dbReference type="Pfam" id="PF00550">
    <property type="entry name" value="PP-binding"/>
    <property type="match status" value="3"/>
</dbReference>
<feature type="domain" description="Ketosynthase family 3 (KS3)" evidence="12">
    <location>
        <begin position="33"/>
        <end position="463"/>
    </location>
</feature>
<dbReference type="InterPro" id="IPR050091">
    <property type="entry name" value="PKS_NRPS_Biosynth_Enz"/>
</dbReference>
<accession>A0A6S6HQF3</accession>
<dbReference type="InterPro" id="IPR001227">
    <property type="entry name" value="Ac_transferase_dom_sf"/>
</dbReference>
<dbReference type="SMART" id="SM00827">
    <property type="entry name" value="PKS_AT"/>
    <property type="match status" value="3"/>
</dbReference>
<dbReference type="Pfam" id="PF02801">
    <property type="entry name" value="Ketoacyl-synt_C"/>
    <property type="match status" value="3"/>
</dbReference>
<dbReference type="InterPro" id="IPR014030">
    <property type="entry name" value="Ketoacyl_synth_N"/>
</dbReference>
<feature type="domain" description="Carrier" evidence="11">
    <location>
        <begin position="1716"/>
        <end position="1791"/>
    </location>
</feature>
<dbReference type="FunFam" id="1.10.1200.10:FF:000007">
    <property type="entry name" value="Probable polyketide synthase pks17"/>
    <property type="match status" value="3"/>
</dbReference>
<keyword evidence="4" id="KW-0597">Phosphoprotein</keyword>
<dbReference type="InterPro" id="IPR041618">
    <property type="entry name" value="PKS_DE"/>
</dbReference>
<evidence type="ECO:0000256" key="3">
    <source>
        <dbReference type="ARBA" id="ARBA00022450"/>
    </source>
</evidence>
<dbReference type="InterPro" id="IPR006162">
    <property type="entry name" value="Ppantetheine_attach_site"/>
</dbReference>
<dbReference type="PROSITE" id="PS50075">
    <property type="entry name" value="CARRIER"/>
    <property type="match status" value="3"/>
</dbReference>
<dbReference type="SUPFAM" id="SSF55048">
    <property type="entry name" value="Probable ACP-binding domain of malonyl-CoA ACP transacylase"/>
    <property type="match status" value="3"/>
</dbReference>
<dbReference type="InterPro" id="IPR016035">
    <property type="entry name" value="Acyl_Trfase/lysoPLipase"/>
</dbReference>
<keyword evidence="3" id="KW-0596">Phosphopantetheine</keyword>
<dbReference type="Gene3D" id="3.10.129.110">
    <property type="entry name" value="Polyketide synthase dehydratase"/>
    <property type="match status" value="2"/>
</dbReference>
<feature type="compositionally biased region" description="Low complexity" evidence="10">
    <location>
        <begin position="5218"/>
        <end position="5233"/>
    </location>
</feature>
<feature type="active site" description="Proton donor; for dehydratase activity" evidence="9">
    <location>
        <position position="4499"/>
    </location>
</feature>
<evidence type="ECO:0000256" key="8">
    <source>
        <dbReference type="ARBA" id="ARBA00023315"/>
    </source>
</evidence>
<dbReference type="FunFam" id="3.40.47.10:FF:000019">
    <property type="entry name" value="Polyketide synthase type I"/>
    <property type="match status" value="3"/>
</dbReference>
<dbReference type="CDD" id="cd08952">
    <property type="entry name" value="KR_1_SDR_x"/>
    <property type="match status" value="1"/>
</dbReference>
<dbReference type="GO" id="GO:0031177">
    <property type="term" value="F:phosphopantetheine binding"/>
    <property type="evidence" value="ECO:0007669"/>
    <property type="project" value="InterPro"/>
</dbReference>
<feature type="domain" description="PKS/mFAS DH" evidence="13">
    <location>
        <begin position="944"/>
        <end position="1222"/>
    </location>
</feature>
<dbReference type="GO" id="GO:0033068">
    <property type="term" value="P:macrolide biosynthetic process"/>
    <property type="evidence" value="ECO:0007669"/>
    <property type="project" value="UniProtKB-ARBA"/>
</dbReference>
<dbReference type="EMBL" id="LC529898">
    <property type="protein sequence ID" value="BCB17030.1"/>
    <property type="molecule type" value="Genomic_DNA"/>
</dbReference>
<feature type="compositionally biased region" description="Basic and acidic residues" evidence="10">
    <location>
        <begin position="5265"/>
        <end position="5286"/>
    </location>
</feature>
<dbReference type="InterPro" id="IPR020841">
    <property type="entry name" value="PKS_Beta-ketoAc_synthase_dom"/>
</dbReference>
<dbReference type="InterPro" id="IPR020806">
    <property type="entry name" value="PKS_PP-bd"/>
</dbReference>
<dbReference type="InterPro" id="IPR016039">
    <property type="entry name" value="Thiolase-like"/>
</dbReference>
<dbReference type="NCBIfam" id="NF045894">
    <property type="entry name" value="PKS_plus_SDR"/>
    <property type="match status" value="1"/>
</dbReference>
<dbReference type="CDD" id="cd08956">
    <property type="entry name" value="KR_3_FAS_SDR_x"/>
    <property type="match status" value="2"/>
</dbReference>
<dbReference type="InterPro" id="IPR042104">
    <property type="entry name" value="PKS_dehydratase_sf"/>
</dbReference>
<dbReference type="InterPro" id="IPR016036">
    <property type="entry name" value="Malonyl_transacylase_ACP-bd"/>
</dbReference>
<feature type="region of interest" description="C-terminal hotdog fold" evidence="9">
    <location>
        <begin position="1083"/>
        <end position="1222"/>
    </location>
</feature>
<dbReference type="InterPro" id="IPR020807">
    <property type="entry name" value="PKS_DH"/>
</dbReference>
<dbReference type="SUPFAM" id="SSF52151">
    <property type="entry name" value="FabD/lysophospholipase-like"/>
    <property type="match status" value="3"/>
</dbReference>
<dbReference type="Pfam" id="PF00698">
    <property type="entry name" value="Acyl_transf_1"/>
    <property type="match status" value="3"/>
</dbReference>
<evidence type="ECO:0000256" key="10">
    <source>
        <dbReference type="SAM" id="MobiDB-lite"/>
    </source>
</evidence>
<evidence type="ECO:0000256" key="4">
    <source>
        <dbReference type="ARBA" id="ARBA00022553"/>
    </source>
</evidence>
<evidence type="ECO:0000256" key="9">
    <source>
        <dbReference type="PROSITE-ProRule" id="PRU01363"/>
    </source>
</evidence>
<feature type="compositionally biased region" description="Low complexity" evidence="10">
    <location>
        <begin position="4416"/>
        <end position="4433"/>
    </location>
</feature>
<feature type="active site" description="Proton donor; for dehydratase activity" evidence="9">
    <location>
        <position position="1144"/>
    </location>
</feature>
<dbReference type="InterPro" id="IPR049552">
    <property type="entry name" value="PKS_DH_N"/>
</dbReference>
<dbReference type="SUPFAM" id="SSF47336">
    <property type="entry name" value="ACP-like"/>
    <property type="match status" value="3"/>
</dbReference>
<keyword evidence="8" id="KW-0012">Acyltransferase</keyword>
<dbReference type="PROSITE" id="PS00012">
    <property type="entry name" value="PHOSPHOPANTETHEINE"/>
    <property type="match status" value="3"/>
</dbReference>
<proteinExistence type="predicted"/>
<dbReference type="InterPro" id="IPR018201">
    <property type="entry name" value="Ketoacyl_synth_AS"/>
</dbReference>
<dbReference type="Pfam" id="PF21089">
    <property type="entry name" value="PKS_DH_N"/>
    <property type="match status" value="2"/>
</dbReference>
<dbReference type="Gene3D" id="3.40.50.720">
    <property type="entry name" value="NAD(P)-binding Rossmann-like Domain"/>
    <property type="match status" value="3"/>
</dbReference>
<evidence type="ECO:0000259" key="13">
    <source>
        <dbReference type="PROSITE" id="PS52019"/>
    </source>
</evidence>
<sequence length="5286" mass="552202">MANEETLRDYLKWVSADLHQTQQRLKDIEAAAQEPIAITAMSCRFPGGVSGPEELWRLLSEGRDAISGLPADRNWELDSLYDPDGAGKQGTTSTAHGGFLDGVAEFDAPFFGISPREALAMDPQQRLLLETAWEAFERAGIDPATVRGSRTGVFVGTNGQDYAPLLFEAEEDVEGYVSTGNAAAVESGRIAYTLGLEGPALTVDTACSSSLVALHLAVQALRQGECGMALVAGVTVISTPGVFTEFSRQQGLAADGRCKAFAAGADGTGWGEGVGMLLVERLSDARRAGRPVLAVVRGSAINQDGASNGLTAPNGPSQQRVIMQALANARLTAADVDAVEAHGTGTTLGDPIEAQALLATYGQERPETGEPLWLGSIKSNIGHTQAAAGVAGLMKMVLAMRHGILPRTLHVDEPTPEVNWSAGSVELLTEAREWAERDGGVPRRAGISSFGVSGTNAHVIVEQAPQVPQTEEPVAPEGEGEGRPAPVVAGVVPLALSGRTPDALRAQAARLREQLLADTGSGVGDVAWSLVVSRSRFEQRGVVLGRDREELLAGLELLAEGDSSAGGVVTGRAVAGASRPVFVFPGQGAQWAGMARELLDSSPVFAERMRECADALAEFVDWDLLEELGGERFDRVDVVQPVLFAVMVSLAAVWQAAGVKPAAVVGHSQGEIAAACVAGVLSLEDAARVVALRSLAIRELSGKGGMVSVPLPEQEVRELITGWEGRIELAAVNGPAQVVVSGEPEALEELVTQCVAQDIRARTIPVDYASHSSYVEQIEEQIGEALSGVTPQAAEIPLYSTLTGAWLDANTPMEAGYWYRNLRQTVLFEHATRGLLAEGHGLFVEMSPHPVLTVPVQATIDATDSPAATLGSLRRDEGGAERLLASIAEAHVHGAELDWKALYPGPHTPVDLPTYPFQRERYWPKAVPAGAGDVVFAGLRAAGHPLLGAAVALADADGYLFTGRLSTQTHPWLTDHAVDGAILLPGTAYVELALRAGDEVGCGFLEELTLEAPLVIPEHGAVQLQISVSGPDGSGRRELSLFARLQDDTDDTSWTRHFTGSLLPAAPTEAEAADLSAWPPARAERIDVSDLYERLTANGHGYGPLFQGLRAAWRQGDDVYAEIELPQEAHADTDSFGLHPALFDAALHAIGLGDFIARTDRAHLPFAWSDVTLHATGATTLRVRVTSAGPDTVSVLAADATGQPVVSVGSLALRALSDEQLTGGPRLDALFQVEWTPVDATKTARLASAALLRADGPGLSDDPGLSGALASVQRTYADLESLTAALDDGAELPETLLLPLLTTAPLDAGAVRPLLERVLEVVQGWLGDERFEASRLAVVTRGAVAADATGPDPVAAAVWGLLRSARSEHPDRFVLLDLDPAAAADDTAETLVAAALATDEPEVAIRDGALRAPRLTRVPLPETTTAETDASWGDGTVLITGGTGTLGGRVARHLVAQHGVRDLLLVSRRGDAAPGAAELRAELEESGARVRLAACDTADRAALAALLDETGADLSAVVHVAGALDDGVVTALTPERLDTVLRPKADAALHLHELTADLNLSAFVLFSSAAGVFGTPGQANYAAANAFLDALAQHRRARGLPATSLAWGLWAEASEMTAHLGTDELDRRARAGAAALTTDEGLDLFDAAHAAGRPLTVPVRLDLAGLRARAASDGVPPLLRTLVRAPRRRTAAAADRQQGSALAQRLAALPETDREEEVLTLVRGHAAAVLGYPSADAIAPDRAFREIGFDSLTAVELRNRLTAATGLRLPATLAFDYPAATVLARHILEEVLGTDAATPAPAAGRATANAASADDDPIVIVSMSCRYPGGVSTPEDLWRLTADGVDAIGDLPGDRGWDIDSLYDPDPDRPGSFYTREGGFLYDAAAFDPAFFGISPREGLSIDPQQRLLLETTWEAFERAGIDPTTARGSSTGVFVGVMYNDYATHLLSAPGGLDDLEGYVGNGSAASVASGRISYSFGLEGPAVTVDTACSSSLVALHLAAQALRQGECDMALAGGVAVMSTPGTFIEFSRQRGLAADGRCKSFAAAADGTGWGEGVGLLLLERLSDARRKGHRVLAVVRGSAVNQDGASNGLTAPNGPSQQRVIRAALASAGLSADDVDAVEAHGTGTTLGDPIEAQAVLATYGKERPAERPLWLGSLKSNIGHTQAAAGVAGVIKMVMAMRAGVLPKTLHVDEPTPQVDWSAGSVELLTEAREWAEREGGAPRRAGVSSFGVSGTNAHVIVEQAPVDGTPVSGVTETDAAPALPPSSVVAGVVPLALSAKTPEALRAQAGRLREHLLAYAGLEPGDVAWSLAVARSRFEHRGVVLGADRDELLAGLERLAQNDSTVQDVVTGRAQSGTVRPVFVFPGQGSQWAGMARELLDSSPVFAERMRECATALSEFVDWDLLEELGGERFDEVDVVQPVLFAVMVSLAAVWRAAGVKPAAVVGHSQGEIAAACVAGALTLRDAARVVALRSQAIRELSGKGGMVSVPLPEQEVRELITAWGERVSVAAVNGPAQVVVSGEAEALGELVAQCVEQDIRARTIPVDYASHSLYVEQIEQQIASALDGLAPQAAEIPLYSTLTGAWLDANTPMDAGYWYRNLRQTVLFEHATRGLLAKGHGLFIEMSPHPVLTVPVQATIDATDSPAATLGSLRRDEGDARRLLASLAEAHTHGVELDWKALFPGSRATVDLPTYAFQRQHYWPDHSEPSDGTAPNAVDEVEARFWEAVEREDLEELAAELEVADGSASAELGAVLPVLSSWRRQRRERSTIDGWRYRVTWKPLPSGTLPTSGLTGRWLVVVPENATEHPWATGTGEALARAGAEVVELRVEVGELTRHGLALRLREFGDADLAGVVSLLGFEEAAHAEHEGVPAGLAGTVALVQALGDAGVAARLWAVTSGAVSTGRSDVLESPVQAQLWGLGRVVALEHPDRWGGLIDLPQAYDTRAGSRFAAALAGVGDEDQLAVRGSGVVVRRLVQAEPVESTKRWAPRGTALVTGGTGAVGGHVARWLAREGAEHLVLTSRRGPDAPGAGELKAELEELGAEVTVAACDIADRGAVAGLLEDLVADGRTLRSVFHAAGVGQTQLLNGMTAADVAEVFGAKTAGAAHLDELVDAEGLDAFVLFSSNSGVWGGGGQGAYAAANAYLDALAQRRRARGLTATSVAWGLWAGGGMAGDEAEDQLRRRGLAAMAPERAVAALAQAVACDETFVAVADVDWERFAPSFTSVRPSPFIGELPEVRRALAEPEAAPGAAAKQGAPGSEWAERLAGLPQAEQERLLLDLVRGQAAAVLGYAGAEAVEPGRAFRELGFDSLTAVEVRNRLAATTGLKLPTTLVFDYPTPVVLAGYLRAQLVGSVESAGLPGAAVVPAGRGAAAEADDPIVIVSMSCRYPGGVTSPDALWRLLAEGEDAMSDFPGGRGWDLEALYDADPEQRGTSYARQGGFLYEADQFDPVFFGISPREALAMDPQQRLLLETSWELFERAGINPATLHGSQAGVFVGASSQGYGSGLQQAPEGVEGYLLAGGATSVISGRLAYSFGLEGPAVTVDTACSSSLVALHLAAQALRQGECDLALAGGVTVMSNPGAFIEFSRQRGLAADGRCKAFAEAADGTGWGEGVGLLLLERLSDARRHGHEVLAVVRGSAVNQDGASNGLTAPNGPSQQRVIRAALASAGLTASDVDAVEAHGTGTTLGDPIEAQALLATYGQERPEDRPLWLGSVKSNIGHTQAAAGVAGVIKMVMAMRAGVLPQTLHVDEPSTHVDWSAGAVELLTEAREWAEREGGAPRRAGVSSFGVSGTNAHVIVEQVPAPVPAPVEEPVEATKTVVPSTALPWLVSARSAEALRVQADRLREHVTGRAELEPADVGWSLLSGRAVHEHRAVVFGREREEFLTGLEELASGGSSGVVSGAVTEGRLGVVFTGQGSQRLGMGRELYDAFPVFADALDEVCAHLDGLLDRPLKDVMFGTDAELLEQTGYAQPALFAVEVALYRLAESFGVRPEIVGGHSIGELTAAYIAGLWSLEDATQLVAARGQLMQSLPGGGAMLAVQAAEADILPLLEGAEDRAGVAAVNGPAQVVLSGERGVLEGMEETLRGEGRKVRWLKVSHAFHSPLMDPVLDEFRKVAEGLTYQEPKLAVVSNVTGELAEPAQLQDPDYWVRHVREAVRFHDGLTALTSFGATTLLELGPDSVLTAMAHDTYTDAVAQAGLIGAVRKDRPETDTFLTALAKAHVRGVDVDWTPLYAPVESRRRVELPTYAFQHQSFWLRQTVGTADVESAGLAPAGHPLLGAGMPLADTDGYLFTGRLSLATHPWLADHAVAGRVLLPGTAFVELAVYAGGQIGCGTLDELTLGAPLVLPERGSVQLQLRVEAPDASGHRPISLHSRPEPGAGAESLSADAWTKNATGTLTESGPDTAAAPAASDDLASWPPRDAEPLAVDGLYEGLATAGFDYGPVFQGLRGAWRRGDEVFAEVVLPDDDHTQAGAFGLHPAILDAALHARAAGTPTQAPADATPATGGLPFTWTGVTLHAAGAATVRVRLTPNGTDGVSLEVADATGAPVASVDALVFRPMSKDLIEQMSAPNPHADSLFHVEWQRRSVAPAAEQVPVVVLGGGGLLGDDRPAPGARAFADLAALGAAVDAGEDVPAAVVWPAERSQVGDLDGLARPETVSAALAEALGAVQAWLADARFAESRLVVVTRGAVAVGTDAGSPDPVAAAVAGLMRSAQTEHPGRFALVDVDAAADADVSGLVASGFAGALASGESEVAVREGAVWVPRLSRVAAAVSGAAEGQPWGSGTVLVTGAFGGLGRVVVRHLAERHGVRNLLLVSRRGPEAAGATELQAELAQLGTTATVAACDVADRDALAALLEQSGGELSAVVHVAGVLDDGVVTSLTPERLAAVLRPKVDAALNLHELTAELDLSAFVLFSSASGVFGGPGQANYAAANAYLDALAVHRRAQGLPATSLAWGLWAAQDSDMTGALADTDLRRMARGGVLALDTDQALALLDLAPASEHPALVPIRIDTAALRNQPPEALPALLGGLVRPAVRRARSGTDTPAARTESLAQRLAGRTAAERERMLLDLVRTHVAAVLGYASPNAVELSRGFLELGFDSLTAVELRNRLTAETELRLPSTLIFDYPNPAALAEHLSEELPTTAATPPGGGPVDPGDLDTELDRLESILKAAGTSTQGIEGAERDRVAGRLRSLLTAWDTTRTTGRDGATGTAPGRDRELEELEGTTADELFDLLDSELQTPSPTHEDSSDTGSDTDRPDRFEEAL</sequence>
<evidence type="ECO:0000259" key="11">
    <source>
        <dbReference type="PROSITE" id="PS50075"/>
    </source>
</evidence>
<keyword evidence="5" id="KW-0808">Transferase</keyword>
<evidence type="ECO:0000256" key="5">
    <source>
        <dbReference type="ARBA" id="ARBA00022679"/>
    </source>
</evidence>
<dbReference type="SMART" id="SM00825">
    <property type="entry name" value="PKS_KS"/>
    <property type="match status" value="3"/>
</dbReference>
<dbReference type="InterPro" id="IPR014031">
    <property type="entry name" value="Ketoacyl_synth_C"/>
</dbReference>
<dbReference type="Pfam" id="PF08659">
    <property type="entry name" value="KR"/>
    <property type="match status" value="3"/>
</dbReference>
<dbReference type="GO" id="GO:0004312">
    <property type="term" value="F:fatty acid synthase activity"/>
    <property type="evidence" value="ECO:0007669"/>
    <property type="project" value="TreeGrafter"/>
</dbReference>
<dbReference type="GO" id="GO:0006633">
    <property type="term" value="P:fatty acid biosynthetic process"/>
    <property type="evidence" value="ECO:0007669"/>
    <property type="project" value="InterPro"/>
</dbReference>
<dbReference type="Pfam" id="PF18369">
    <property type="entry name" value="PKS_DE"/>
    <property type="match status" value="1"/>
</dbReference>
<dbReference type="InterPro" id="IPR014043">
    <property type="entry name" value="Acyl_transferase_dom"/>
</dbReference>
<dbReference type="GO" id="GO:0004315">
    <property type="term" value="F:3-oxoacyl-[acyl-carrier-protein] synthase activity"/>
    <property type="evidence" value="ECO:0007669"/>
    <property type="project" value="InterPro"/>
</dbReference>
<feature type="domain" description="Ketosynthase family 3 (KS3)" evidence="12">
    <location>
        <begin position="3385"/>
        <end position="3813"/>
    </location>
</feature>
<feature type="domain" description="Carrier" evidence="11">
    <location>
        <begin position="5085"/>
        <end position="5160"/>
    </location>
</feature>
<dbReference type="PANTHER" id="PTHR43775:SF51">
    <property type="entry name" value="INACTIVE PHENOLPHTHIOCEROL SYNTHESIS POLYKETIDE SYNTHASE TYPE I PKS1-RELATED"/>
    <property type="match status" value="1"/>
</dbReference>